<dbReference type="Proteomes" id="UP000887565">
    <property type="component" value="Unplaced"/>
</dbReference>
<sequence length="83" mass="9370">MLNATPSLILTSTYHDEQLDRSKNQHTTATITNFGENSLHVFATVHFLHVGVRVNITLGQKIRVDLFHFVDATRVGDYADDML</sequence>
<accession>A0A915JZU8</accession>
<keyword evidence="1" id="KW-1185">Reference proteome</keyword>
<proteinExistence type="predicted"/>
<dbReference type="WBParaSite" id="nRc.2.0.1.t31485-RA">
    <property type="protein sequence ID" value="nRc.2.0.1.t31485-RA"/>
    <property type="gene ID" value="nRc.2.0.1.g31485"/>
</dbReference>
<evidence type="ECO:0000313" key="2">
    <source>
        <dbReference type="WBParaSite" id="nRc.2.0.1.t31485-RA"/>
    </source>
</evidence>
<protein>
    <submittedName>
        <fullName evidence="2">Uncharacterized protein</fullName>
    </submittedName>
</protein>
<reference evidence="2" key="1">
    <citation type="submission" date="2022-11" db="UniProtKB">
        <authorList>
            <consortium name="WormBaseParasite"/>
        </authorList>
    </citation>
    <scope>IDENTIFICATION</scope>
</reference>
<dbReference type="AlphaFoldDB" id="A0A915JZU8"/>
<name>A0A915JZU8_ROMCU</name>
<evidence type="ECO:0000313" key="1">
    <source>
        <dbReference type="Proteomes" id="UP000887565"/>
    </source>
</evidence>
<organism evidence="1 2">
    <name type="scientific">Romanomermis culicivorax</name>
    <name type="common">Nematode worm</name>
    <dbReference type="NCBI Taxonomy" id="13658"/>
    <lineage>
        <taxon>Eukaryota</taxon>
        <taxon>Metazoa</taxon>
        <taxon>Ecdysozoa</taxon>
        <taxon>Nematoda</taxon>
        <taxon>Enoplea</taxon>
        <taxon>Dorylaimia</taxon>
        <taxon>Mermithida</taxon>
        <taxon>Mermithoidea</taxon>
        <taxon>Mermithidae</taxon>
        <taxon>Romanomermis</taxon>
    </lineage>
</organism>